<name>A0AA86PZR6_9EUKA</name>
<dbReference type="EMBL" id="CATOUU010000722">
    <property type="protein sequence ID" value="CAI9944195.1"/>
    <property type="molecule type" value="Genomic_DNA"/>
</dbReference>
<sequence length="674" mass="74993">MATAAATIEEHTTNGTNTVWYSATTVFKMMDSQLEMMPSPIVAVLRTFFVYSWFSLHVGFTQVVSSMNWSHTKHTPWYSTLQSIGQWNRQTDLIQSNKLEITDCYSPKTNIVLVTLNGQRGFEITLDPTGKRECSQLPRGINVTVYATALVDGSNNFIPNSQIIYDFNYEKTVGIKVDCIQCVGDTYLTSDQVIITMESAIHFTRVVMGAVQTEKGQQIDCFKNVVVVMDKDIIVLRTELTGNCPQLVSPTQPANLRNVLSADFYIAYDNGDIDRYEKIQVGTQVLLSPSPPSASSQTNYTISIPAVGVKATQSWVLFVQMQLYFDSAAVPIHATVQSSYLTSLIFPGGFEGVQSTVQSSSIHIDIKVNDTVISVPGFTGKLSDYYNSQIFDVLQPDKCVIMLVGFATNIPQSYLLNKPFAQKSTVEPLRDKMMTFTINVDKVQYKSEHAYITCEMTTNASECEANLVRLLTINNPNFIVLYQMLYYKNNQQIAAISQYTSIADSCFTSADAQLTGQDLVITMVQNTKSKNCGLKAQKTKVALNLTNIRDGAVQTSVWEFQDVEFAYQLSVRLSLVQVQQLKDYTDLSVDQKLLGFVSLIQNGNTDSVGLSTIYSSNLEIFREKAKNCILGIGVASVGVCVLMITVPIISKKIKPMLDQKKKIQKKIEIAHDDL</sequence>
<accession>A0AA86PZR6</accession>
<dbReference type="AlphaFoldDB" id="A0AA86PZR6"/>
<keyword evidence="1" id="KW-0812">Transmembrane</keyword>
<evidence type="ECO:0000313" key="2">
    <source>
        <dbReference type="EMBL" id="CAI9944195.1"/>
    </source>
</evidence>
<protein>
    <submittedName>
        <fullName evidence="2">Uncharacterized protein</fullName>
    </submittedName>
</protein>
<keyword evidence="1" id="KW-0472">Membrane</keyword>
<gene>
    <name evidence="2" type="ORF">HINF_LOCUS31840</name>
    <name evidence="3" type="ORF">HINF_LOCUS39608</name>
</gene>
<reference evidence="3 4" key="2">
    <citation type="submission" date="2024-07" db="EMBL/GenBank/DDBJ databases">
        <authorList>
            <person name="Akdeniz Z."/>
        </authorList>
    </citation>
    <scope>NUCLEOTIDE SEQUENCE [LARGE SCALE GENOMIC DNA]</scope>
</reference>
<comment type="caution">
    <text evidence="2">The sequence shown here is derived from an EMBL/GenBank/DDBJ whole genome shotgun (WGS) entry which is preliminary data.</text>
</comment>
<reference evidence="2" key="1">
    <citation type="submission" date="2023-06" db="EMBL/GenBank/DDBJ databases">
        <authorList>
            <person name="Kurt Z."/>
        </authorList>
    </citation>
    <scope>NUCLEOTIDE SEQUENCE</scope>
</reference>
<evidence type="ECO:0000313" key="3">
    <source>
        <dbReference type="EMBL" id="CAL6042477.1"/>
    </source>
</evidence>
<organism evidence="2">
    <name type="scientific">Hexamita inflata</name>
    <dbReference type="NCBI Taxonomy" id="28002"/>
    <lineage>
        <taxon>Eukaryota</taxon>
        <taxon>Metamonada</taxon>
        <taxon>Diplomonadida</taxon>
        <taxon>Hexamitidae</taxon>
        <taxon>Hexamitinae</taxon>
        <taxon>Hexamita</taxon>
    </lineage>
</organism>
<evidence type="ECO:0000313" key="4">
    <source>
        <dbReference type="Proteomes" id="UP001642409"/>
    </source>
</evidence>
<dbReference type="Proteomes" id="UP001642409">
    <property type="component" value="Unassembled WGS sequence"/>
</dbReference>
<evidence type="ECO:0000256" key="1">
    <source>
        <dbReference type="SAM" id="Phobius"/>
    </source>
</evidence>
<dbReference type="EMBL" id="CAXDID020000154">
    <property type="protein sequence ID" value="CAL6042477.1"/>
    <property type="molecule type" value="Genomic_DNA"/>
</dbReference>
<keyword evidence="4" id="KW-1185">Reference proteome</keyword>
<keyword evidence="1" id="KW-1133">Transmembrane helix</keyword>
<feature type="transmembrane region" description="Helical" evidence="1">
    <location>
        <begin position="629"/>
        <end position="650"/>
    </location>
</feature>
<proteinExistence type="predicted"/>